<keyword evidence="6 9" id="KW-0472">Membrane</keyword>
<evidence type="ECO:0000256" key="4">
    <source>
        <dbReference type="ARBA" id="ARBA00022982"/>
    </source>
</evidence>
<evidence type="ECO:0000256" key="9">
    <source>
        <dbReference type="SAM" id="Phobius"/>
    </source>
</evidence>
<evidence type="ECO:0000313" key="11">
    <source>
        <dbReference type="EMBL" id="TQQ78398.1"/>
    </source>
</evidence>
<dbReference type="GO" id="GO:0005507">
    <property type="term" value="F:copper ion binding"/>
    <property type="evidence" value="ECO:0007669"/>
    <property type="project" value="InterPro"/>
</dbReference>
<dbReference type="PRINTS" id="PR00157">
    <property type="entry name" value="PLASTOCYANIN"/>
</dbReference>
<feature type="region of interest" description="Disordered" evidence="8">
    <location>
        <begin position="156"/>
        <end position="177"/>
    </location>
</feature>
<dbReference type="OrthoDB" id="329273at2157"/>
<keyword evidence="3 7" id="KW-0479">Metal-binding</keyword>
<keyword evidence="2" id="KW-0813">Transport</keyword>
<comment type="caution">
    <text evidence="11">The sequence shown here is derived from an EMBL/GenBank/DDBJ whole genome shotgun (WGS) entry which is preliminary data.</text>
</comment>
<evidence type="ECO:0000256" key="1">
    <source>
        <dbReference type="ARBA" id="ARBA00004370"/>
    </source>
</evidence>
<dbReference type="PANTHER" id="PTHR34192">
    <property type="entry name" value="PLASTOCYANIN MAJOR ISOFORM, CHLOROPLASTIC-RELATED"/>
    <property type="match status" value="1"/>
</dbReference>
<dbReference type="InterPro" id="IPR002387">
    <property type="entry name" value="Plastocyanin"/>
</dbReference>
<keyword evidence="9" id="KW-0812">Transmembrane</keyword>
<dbReference type="InterPro" id="IPR000923">
    <property type="entry name" value="BlueCu_1"/>
</dbReference>
<comment type="subcellular location">
    <subcellularLocation>
        <location evidence="1">Membrane</location>
    </subcellularLocation>
</comment>
<feature type="region of interest" description="Disordered" evidence="8">
    <location>
        <begin position="123"/>
        <end position="143"/>
    </location>
</feature>
<dbReference type="PROSITE" id="PS51318">
    <property type="entry name" value="TAT"/>
    <property type="match status" value="1"/>
</dbReference>
<evidence type="ECO:0000256" key="5">
    <source>
        <dbReference type="ARBA" id="ARBA00023008"/>
    </source>
</evidence>
<dbReference type="PANTHER" id="PTHR34192:SF10">
    <property type="entry name" value="PLASTOCYANIN MAJOR ISOFORM, CHLOROPLASTIC-RELATED"/>
    <property type="match status" value="1"/>
</dbReference>
<dbReference type="GO" id="GO:0016020">
    <property type="term" value="C:membrane"/>
    <property type="evidence" value="ECO:0007669"/>
    <property type="project" value="UniProtKB-SubCell"/>
</dbReference>
<feature type="binding site" evidence="7">
    <location>
        <position position="109"/>
    </location>
    <ligand>
        <name>Cu cation</name>
        <dbReference type="ChEBI" id="CHEBI:23378"/>
    </ligand>
</feature>
<evidence type="ECO:0000256" key="8">
    <source>
        <dbReference type="SAM" id="MobiDB-lite"/>
    </source>
</evidence>
<keyword evidence="4" id="KW-0249">Electron transport</keyword>
<accession>A0A8J8TAH9</accession>
<sequence length="212" mass="21894">MKRRTFLQTAGGLAAASTLAQPTAAQEAKTVQITMEGGDFFIDPVGLFVEPGETVIFEMGAAAPHSSTAYEDRIPSDADPWDSGLLQEGETFEHTFEVEGTYDYNCTAHVSLGQVGRIVVGSPGGPATESSIPTNPPSGQMPDSQTIVDQGSIAYPFTGTASGGSGESGGGQPAPQVPDSAKTLGILAFAAMVSTLGLTYVFMKYGGDYGVE</sequence>
<dbReference type="EMBL" id="RKLU01000019">
    <property type="protein sequence ID" value="TQQ78398.1"/>
    <property type="molecule type" value="Genomic_DNA"/>
</dbReference>
<evidence type="ECO:0000259" key="10">
    <source>
        <dbReference type="Pfam" id="PF00127"/>
    </source>
</evidence>
<protein>
    <recommendedName>
        <fullName evidence="10">Blue (type 1) copper domain-containing protein</fullName>
    </recommendedName>
</protein>
<evidence type="ECO:0000256" key="7">
    <source>
        <dbReference type="PIRSR" id="PIRSR602387-1"/>
    </source>
</evidence>
<keyword evidence="12" id="KW-1185">Reference proteome</keyword>
<dbReference type="InterPro" id="IPR006311">
    <property type="entry name" value="TAT_signal"/>
</dbReference>
<dbReference type="InterPro" id="IPR008972">
    <property type="entry name" value="Cupredoxin"/>
</dbReference>
<dbReference type="AlphaFoldDB" id="A0A8J8TAH9"/>
<name>A0A8J8TAH9_9EURY</name>
<evidence type="ECO:0000256" key="2">
    <source>
        <dbReference type="ARBA" id="ARBA00022448"/>
    </source>
</evidence>
<dbReference type="SUPFAM" id="SSF49503">
    <property type="entry name" value="Cupredoxins"/>
    <property type="match status" value="1"/>
</dbReference>
<feature type="binding site" evidence="7">
    <location>
        <position position="65"/>
    </location>
    <ligand>
        <name>Cu cation</name>
        <dbReference type="ChEBI" id="CHEBI:23378"/>
    </ligand>
</feature>
<reference evidence="11" key="1">
    <citation type="submission" date="2019-02" db="EMBL/GenBank/DDBJ databases">
        <title>Halonotius sp. a new haloarchaeum isolated from saline soil.</title>
        <authorList>
            <person name="Duran-Viseras A."/>
            <person name="Sanchez-Porro C."/>
            <person name="Ventosa A."/>
        </authorList>
    </citation>
    <scope>NUCLEOTIDE SEQUENCE</scope>
    <source>
        <strain evidence="11">F15B</strain>
    </source>
</reference>
<organism evidence="11 12">
    <name type="scientific">Halonotius terrestris</name>
    <dbReference type="NCBI Taxonomy" id="2487750"/>
    <lineage>
        <taxon>Archaea</taxon>
        <taxon>Methanobacteriati</taxon>
        <taxon>Methanobacteriota</taxon>
        <taxon>Stenosarchaea group</taxon>
        <taxon>Halobacteria</taxon>
        <taxon>Halobacteriales</taxon>
        <taxon>Haloferacaceae</taxon>
        <taxon>Halonotius</taxon>
    </lineage>
</organism>
<dbReference type="Proteomes" id="UP000705823">
    <property type="component" value="Unassembled WGS sequence"/>
</dbReference>
<evidence type="ECO:0000313" key="12">
    <source>
        <dbReference type="Proteomes" id="UP000705823"/>
    </source>
</evidence>
<evidence type="ECO:0000256" key="6">
    <source>
        <dbReference type="ARBA" id="ARBA00023136"/>
    </source>
</evidence>
<feature type="compositionally biased region" description="Gly residues" evidence="8">
    <location>
        <begin position="161"/>
        <end position="172"/>
    </location>
</feature>
<dbReference type="RefSeq" id="WP_142980863.1">
    <property type="nucleotide sequence ID" value="NZ_RKLU01000019.1"/>
</dbReference>
<feature type="compositionally biased region" description="Polar residues" evidence="8">
    <location>
        <begin position="128"/>
        <end position="143"/>
    </location>
</feature>
<dbReference type="GO" id="GO:0009055">
    <property type="term" value="F:electron transfer activity"/>
    <property type="evidence" value="ECO:0007669"/>
    <property type="project" value="InterPro"/>
</dbReference>
<proteinExistence type="predicted"/>
<evidence type="ECO:0000256" key="3">
    <source>
        <dbReference type="ARBA" id="ARBA00022723"/>
    </source>
</evidence>
<dbReference type="Pfam" id="PF00127">
    <property type="entry name" value="Copper-bind"/>
    <property type="match status" value="1"/>
</dbReference>
<feature type="domain" description="Blue (type 1) copper" evidence="10">
    <location>
        <begin position="30"/>
        <end position="120"/>
    </location>
</feature>
<keyword evidence="5 7" id="KW-0186">Copper</keyword>
<comment type="cofactor">
    <cofactor evidence="7">
        <name>Cu(2+)</name>
        <dbReference type="ChEBI" id="CHEBI:29036"/>
    </cofactor>
    <text evidence="7">The crystal structure with reduced Cu(1+) has also been determined.</text>
</comment>
<gene>
    <name evidence="11" type="ORF">EGH24_14870</name>
</gene>
<feature type="binding site" evidence="7">
    <location>
        <position position="106"/>
    </location>
    <ligand>
        <name>Cu cation</name>
        <dbReference type="ChEBI" id="CHEBI:23378"/>
    </ligand>
</feature>
<feature type="transmembrane region" description="Helical" evidence="9">
    <location>
        <begin position="184"/>
        <end position="203"/>
    </location>
</feature>
<keyword evidence="9" id="KW-1133">Transmembrane helix</keyword>
<dbReference type="Gene3D" id="2.60.40.420">
    <property type="entry name" value="Cupredoxins - blue copper proteins"/>
    <property type="match status" value="1"/>
</dbReference>